<dbReference type="EMBL" id="QGNW01001416">
    <property type="protein sequence ID" value="RVW42049.1"/>
    <property type="molecule type" value="Genomic_DNA"/>
</dbReference>
<organism evidence="2 4">
    <name type="scientific">Vitis vinifera</name>
    <name type="common">Grape</name>
    <dbReference type="NCBI Taxonomy" id="29760"/>
    <lineage>
        <taxon>Eukaryota</taxon>
        <taxon>Viridiplantae</taxon>
        <taxon>Streptophyta</taxon>
        <taxon>Embryophyta</taxon>
        <taxon>Tracheophyta</taxon>
        <taxon>Spermatophyta</taxon>
        <taxon>Magnoliopsida</taxon>
        <taxon>eudicotyledons</taxon>
        <taxon>Gunneridae</taxon>
        <taxon>Pentapetalae</taxon>
        <taxon>rosids</taxon>
        <taxon>Vitales</taxon>
        <taxon>Vitaceae</taxon>
        <taxon>Viteae</taxon>
        <taxon>Vitis</taxon>
    </lineage>
</organism>
<sequence>MALQIKASLLLVLLLIPLSSGVVTEGFKDGMNIINSLVKNGIAMNSRKLLRHDLSDYDYAGANPKHDPCKKGRSNCPKNP</sequence>
<comment type="caution">
    <text evidence="2">The sequence shown here is derived from an EMBL/GenBank/DDBJ whole genome shotgun (WGS) entry which is preliminary data.</text>
</comment>
<dbReference type="Proteomes" id="UP000288805">
    <property type="component" value="Unassembled WGS sequence"/>
</dbReference>
<dbReference type="PANTHER" id="PTHR34467:SF7">
    <property type="entry name" value="TRANSMEMBRANE PROTEIN"/>
    <property type="match status" value="1"/>
</dbReference>
<reference evidence="2 4" key="1">
    <citation type="journal article" date="2018" name="PLoS Genet.">
        <title>Population sequencing reveals clonal diversity and ancestral inbreeding in the grapevine cultivar Chardonnay.</title>
        <authorList>
            <person name="Roach M.J."/>
            <person name="Johnson D.L."/>
            <person name="Bohlmann J."/>
            <person name="van Vuuren H.J."/>
            <person name="Jones S.J."/>
            <person name="Pretorius I.S."/>
            <person name="Schmidt S.A."/>
            <person name="Borneman A.R."/>
        </authorList>
    </citation>
    <scope>NUCLEOTIDE SEQUENCE [LARGE SCALE GENOMIC DNA]</scope>
    <source>
        <strain evidence="4">cv. Chardonnay</strain>
        <strain evidence="2">I10V1</strain>
        <tissue evidence="2">Leaf</tissue>
    </source>
</reference>
<feature type="chain" id="PRO_5038305409" evidence="1">
    <location>
        <begin position="22"/>
        <end position="80"/>
    </location>
</feature>
<evidence type="ECO:0000313" key="2">
    <source>
        <dbReference type="EMBL" id="RVW42049.1"/>
    </source>
</evidence>
<dbReference type="AlphaFoldDB" id="A0A438E2Y5"/>
<dbReference type="OMA" id="IHMINAR"/>
<accession>A0A438E2Y5</accession>
<dbReference type="PANTHER" id="PTHR34467">
    <property type="entry name" value="TRANSMEMBRANE PROTEIN"/>
    <property type="match status" value="1"/>
</dbReference>
<keyword evidence="1" id="KW-0732">Signal</keyword>
<protein>
    <submittedName>
        <fullName evidence="2">Uncharacterized protein</fullName>
    </submittedName>
</protein>
<dbReference type="EMBL" id="QGNW01000070">
    <property type="protein sequence ID" value="RVX02448.1"/>
    <property type="molecule type" value="Genomic_DNA"/>
</dbReference>
<proteinExistence type="predicted"/>
<name>A0A438E2Y5_VITVI</name>
<evidence type="ECO:0000313" key="3">
    <source>
        <dbReference type="EMBL" id="RVX02448.1"/>
    </source>
</evidence>
<feature type="signal peptide" evidence="1">
    <location>
        <begin position="1"/>
        <end position="21"/>
    </location>
</feature>
<evidence type="ECO:0000313" key="4">
    <source>
        <dbReference type="Proteomes" id="UP000288805"/>
    </source>
</evidence>
<dbReference type="OrthoDB" id="1681778at2759"/>
<evidence type="ECO:0000256" key="1">
    <source>
        <dbReference type="SAM" id="SignalP"/>
    </source>
</evidence>
<gene>
    <name evidence="3" type="ORF">CK203_031089</name>
    <name evidence="2" type="ORF">CK203_093291</name>
</gene>